<evidence type="ECO:0000256" key="1">
    <source>
        <dbReference type="ARBA" id="ARBA00001936"/>
    </source>
</evidence>
<comment type="catalytic activity">
    <reaction evidence="9 10">
        <text>O-phospho-L-threonyl-[protein] + H2O = L-threonyl-[protein] + phosphate</text>
        <dbReference type="Rhea" id="RHEA:47004"/>
        <dbReference type="Rhea" id="RHEA-COMP:11060"/>
        <dbReference type="Rhea" id="RHEA-COMP:11605"/>
        <dbReference type="ChEBI" id="CHEBI:15377"/>
        <dbReference type="ChEBI" id="CHEBI:30013"/>
        <dbReference type="ChEBI" id="CHEBI:43474"/>
        <dbReference type="ChEBI" id="CHEBI:61977"/>
        <dbReference type="EC" id="3.1.3.16"/>
    </reaction>
</comment>
<evidence type="ECO:0000256" key="8">
    <source>
        <dbReference type="ARBA" id="ARBA00047761"/>
    </source>
</evidence>
<reference evidence="15" key="1">
    <citation type="submission" date="2016-04" db="UniProtKB">
        <authorList>
            <consortium name="WormBaseParasite"/>
        </authorList>
    </citation>
    <scope>IDENTIFICATION</scope>
</reference>
<evidence type="ECO:0000256" key="3">
    <source>
        <dbReference type="ARBA" id="ARBA00022723"/>
    </source>
</evidence>
<dbReference type="InterPro" id="IPR013235">
    <property type="entry name" value="PPP_dom"/>
</dbReference>
<keyword evidence="7" id="KW-0464">Manganese</keyword>
<dbReference type="Pfam" id="PF13499">
    <property type="entry name" value="EF-hand_7"/>
    <property type="match status" value="1"/>
</dbReference>
<dbReference type="PIRSF" id="PIRSF000912">
    <property type="entry name" value="PPEF"/>
    <property type="match status" value="1"/>
</dbReference>
<dbReference type="OrthoDB" id="442428at2759"/>
<dbReference type="GO" id="GO:0050906">
    <property type="term" value="P:detection of stimulus involved in sensory perception"/>
    <property type="evidence" value="ECO:0007669"/>
    <property type="project" value="InterPro"/>
</dbReference>
<evidence type="ECO:0000313" key="12">
    <source>
        <dbReference type="EMBL" id="VDN55149.1"/>
    </source>
</evidence>
<dbReference type="InterPro" id="IPR051134">
    <property type="entry name" value="PPP_phosphatase"/>
</dbReference>
<dbReference type="InterPro" id="IPR002048">
    <property type="entry name" value="EF_hand_dom"/>
</dbReference>
<dbReference type="GO" id="GO:0005509">
    <property type="term" value="F:calcium ion binding"/>
    <property type="evidence" value="ECO:0007669"/>
    <property type="project" value="InterPro"/>
</dbReference>
<dbReference type="Gene3D" id="1.10.238.10">
    <property type="entry name" value="EF-hand"/>
    <property type="match status" value="1"/>
</dbReference>
<comment type="similarity">
    <text evidence="2 10">Belongs to the PPP phosphatase family.</text>
</comment>
<feature type="domain" description="EF-hand" evidence="11">
    <location>
        <begin position="557"/>
        <end position="592"/>
    </location>
</feature>
<evidence type="ECO:0000256" key="6">
    <source>
        <dbReference type="ARBA" id="ARBA00022837"/>
    </source>
</evidence>
<reference evidence="12 14" key="2">
    <citation type="submission" date="2018-11" db="EMBL/GenBank/DDBJ databases">
        <authorList>
            <consortium name="Pathogen Informatics"/>
        </authorList>
    </citation>
    <scope>NUCLEOTIDE SEQUENCE [LARGE SCALE GENOMIC DNA]</scope>
</reference>
<comment type="catalytic activity">
    <reaction evidence="8">
        <text>O-phospho-L-seryl-[protein] + H2O = L-seryl-[protein] + phosphate</text>
        <dbReference type="Rhea" id="RHEA:20629"/>
        <dbReference type="Rhea" id="RHEA-COMP:9863"/>
        <dbReference type="Rhea" id="RHEA-COMP:11604"/>
        <dbReference type="ChEBI" id="CHEBI:15377"/>
        <dbReference type="ChEBI" id="CHEBI:29999"/>
        <dbReference type="ChEBI" id="CHEBI:43474"/>
        <dbReference type="ChEBI" id="CHEBI:83421"/>
        <dbReference type="EC" id="3.1.3.16"/>
    </reaction>
</comment>
<dbReference type="STRING" id="318479.A0A158Q2S8"/>
<dbReference type="Gene3D" id="3.60.21.10">
    <property type="match status" value="1"/>
</dbReference>
<dbReference type="InterPro" id="IPR006186">
    <property type="entry name" value="Ser/Thr-sp_prot-phosphatase"/>
</dbReference>
<keyword evidence="4" id="KW-0677">Repeat</keyword>
<dbReference type="Pfam" id="PF08321">
    <property type="entry name" value="PPP5"/>
    <property type="match status" value="1"/>
</dbReference>
<organism evidence="13 15">
    <name type="scientific">Dracunculus medinensis</name>
    <name type="common">Guinea worm</name>
    <dbReference type="NCBI Taxonomy" id="318479"/>
    <lineage>
        <taxon>Eukaryota</taxon>
        <taxon>Metazoa</taxon>
        <taxon>Ecdysozoa</taxon>
        <taxon>Nematoda</taxon>
        <taxon>Chromadorea</taxon>
        <taxon>Rhabditida</taxon>
        <taxon>Spirurina</taxon>
        <taxon>Dracunculoidea</taxon>
        <taxon>Dracunculidae</taxon>
        <taxon>Dracunculus</taxon>
    </lineage>
</organism>
<keyword evidence="5 10" id="KW-0378">Hydrolase</keyword>
<evidence type="ECO:0000256" key="7">
    <source>
        <dbReference type="ARBA" id="ARBA00023211"/>
    </source>
</evidence>
<dbReference type="PRINTS" id="PR00114">
    <property type="entry name" value="STPHPHTASE"/>
</dbReference>
<feature type="domain" description="EF-hand" evidence="11">
    <location>
        <begin position="597"/>
        <end position="632"/>
    </location>
</feature>
<dbReference type="InterPro" id="IPR018247">
    <property type="entry name" value="EF_Hand_1_Ca_BS"/>
</dbReference>
<proteinExistence type="inferred from homology"/>
<dbReference type="PROSITE" id="PS00125">
    <property type="entry name" value="SER_THR_PHOSPHATASE"/>
    <property type="match status" value="1"/>
</dbReference>
<evidence type="ECO:0000256" key="4">
    <source>
        <dbReference type="ARBA" id="ARBA00022737"/>
    </source>
</evidence>
<name>A0A158Q2S8_DRAME</name>
<dbReference type="Pfam" id="PF00149">
    <property type="entry name" value="Metallophos"/>
    <property type="match status" value="1"/>
</dbReference>
<keyword evidence="14" id="KW-1185">Reference proteome</keyword>
<evidence type="ECO:0000256" key="10">
    <source>
        <dbReference type="RuleBase" id="RU004273"/>
    </source>
</evidence>
<dbReference type="CDD" id="cd23767">
    <property type="entry name" value="IQCD"/>
    <property type="match status" value="1"/>
</dbReference>
<dbReference type="PROSITE" id="PS00018">
    <property type="entry name" value="EF_HAND_1"/>
    <property type="match status" value="2"/>
</dbReference>
<gene>
    <name evidence="12" type="ORF">DME_LOCUS5122</name>
</gene>
<dbReference type="SUPFAM" id="SSF56300">
    <property type="entry name" value="Metallo-dependent phosphatases"/>
    <property type="match status" value="1"/>
</dbReference>
<dbReference type="Proteomes" id="UP000038040">
    <property type="component" value="Unplaced"/>
</dbReference>
<dbReference type="GO" id="GO:0005506">
    <property type="term" value="F:iron ion binding"/>
    <property type="evidence" value="ECO:0007669"/>
    <property type="project" value="InterPro"/>
</dbReference>
<dbReference type="InterPro" id="IPR012008">
    <property type="entry name" value="Ser/Thr-Pase_EF-hand_contain"/>
</dbReference>
<accession>A0A158Q2S8</accession>
<evidence type="ECO:0000313" key="13">
    <source>
        <dbReference type="Proteomes" id="UP000038040"/>
    </source>
</evidence>
<dbReference type="PANTHER" id="PTHR45668:SF3">
    <property type="entry name" value="SERINE_THREONINE-PROTEIN PHOSPHATASE RDGC"/>
    <property type="match status" value="1"/>
</dbReference>
<dbReference type="EMBL" id="UYYG01001151">
    <property type="protein sequence ID" value="VDN55149.1"/>
    <property type="molecule type" value="Genomic_DNA"/>
</dbReference>
<dbReference type="SMART" id="SM00156">
    <property type="entry name" value="PP2Ac"/>
    <property type="match status" value="1"/>
</dbReference>
<dbReference type="Proteomes" id="UP000274756">
    <property type="component" value="Unassembled WGS sequence"/>
</dbReference>
<dbReference type="GO" id="GO:0004722">
    <property type="term" value="F:protein serine/threonine phosphatase activity"/>
    <property type="evidence" value="ECO:0007669"/>
    <property type="project" value="UniProtKB-EC"/>
</dbReference>
<evidence type="ECO:0000313" key="14">
    <source>
        <dbReference type="Proteomes" id="UP000274756"/>
    </source>
</evidence>
<comment type="cofactor">
    <cofactor evidence="1">
        <name>Mn(2+)</name>
        <dbReference type="ChEBI" id="CHEBI:29035"/>
    </cofactor>
</comment>
<keyword evidence="6" id="KW-0106">Calcium</keyword>
<evidence type="ECO:0000256" key="9">
    <source>
        <dbReference type="ARBA" id="ARBA00048336"/>
    </source>
</evidence>
<sequence>WPTVDLYDLKYIGISSRKTIRAAILIQKWYRRCLARLEARRRASWSIFTALEYAGEQDQLKLYNFFSDVIRAMSETENGGNRSIEVRNVQNFLDSKNDEQQKLLEATNPELFKVEKSYKGPVISLPLKKVHLESMVDAFRQNRVIHISYLLTILREARKIFKTLPTVVNLSTSLSKQVTICGDLHGKFDDLVIILYKNGYPSVNNPYIFNGDFVDRGLQSIEVFVFLCALVVLDPSCVILNRGNHEDNIMNLRYGFVKELSNKYEASSAVLMRLLEDIYSWLPLATIVNNKIFVAHGGISDKISVEELKNLPRNKYRSILRPPLYEMNENGKKHANIRDWKMILDVLWSDPKQQNGCSHNLFRGGGSYFGPDITKNFLASNDLKLIVRSHECKYEGYEYTHDNNVLTIFSASNYYEIGSNRGAYVKFLGDNLEPHFVQYMATKVHRKITTRERLSIIEHSAISNLRNKIAAFNSELQQEYAKLDIHRTGKLSIHKWCECAEQVTRLNLPWHRLANQLVPLSPDGTEVLYLENRPTILVGKTNKRQNNNVDVVETLYRHKSTLETLFRFMDKDNSGLVSMDEFFEACNVLGQYIRSPLSRSQIEQIAESIDFNKDGFIDLNELLEAFRLVDQIPE</sequence>
<dbReference type="WBParaSite" id="DME_0000076201-mRNA-1">
    <property type="protein sequence ID" value="DME_0000076201-mRNA-1"/>
    <property type="gene ID" value="DME_0000076201"/>
</dbReference>
<dbReference type="EC" id="3.1.3.16" evidence="10"/>
<evidence type="ECO:0000256" key="5">
    <source>
        <dbReference type="ARBA" id="ARBA00022801"/>
    </source>
</evidence>
<dbReference type="GO" id="GO:0030145">
    <property type="term" value="F:manganese ion binding"/>
    <property type="evidence" value="ECO:0007669"/>
    <property type="project" value="InterPro"/>
</dbReference>
<dbReference type="AlphaFoldDB" id="A0A158Q2S8"/>
<dbReference type="InterPro" id="IPR011992">
    <property type="entry name" value="EF-hand-dom_pair"/>
</dbReference>
<protein>
    <recommendedName>
        <fullName evidence="10">Serine/threonine-protein phosphatase</fullName>
        <ecNumber evidence="10">3.1.3.16</ecNumber>
    </recommendedName>
</protein>
<dbReference type="SMART" id="SM00054">
    <property type="entry name" value="EFh"/>
    <property type="match status" value="2"/>
</dbReference>
<dbReference type="SUPFAM" id="SSF47473">
    <property type="entry name" value="EF-hand"/>
    <property type="match status" value="1"/>
</dbReference>
<evidence type="ECO:0000313" key="15">
    <source>
        <dbReference type="WBParaSite" id="DME_0000076201-mRNA-1"/>
    </source>
</evidence>
<dbReference type="InterPro" id="IPR029052">
    <property type="entry name" value="Metallo-depent_PP-like"/>
</dbReference>
<evidence type="ECO:0000259" key="11">
    <source>
        <dbReference type="PROSITE" id="PS50222"/>
    </source>
</evidence>
<dbReference type="CDD" id="cd00051">
    <property type="entry name" value="EFh"/>
    <property type="match status" value="1"/>
</dbReference>
<dbReference type="PROSITE" id="PS50222">
    <property type="entry name" value="EF_HAND_2"/>
    <property type="match status" value="2"/>
</dbReference>
<dbReference type="InterPro" id="IPR004843">
    <property type="entry name" value="Calcineurin-like_PHP"/>
</dbReference>
<keyword evidence="3" id="KW-0479">Metal-binding</keyword>
<evidence type="ECO:0000256" key="2">
    <source>
        <dbReference type="ARBA" id="ARBA00008294"/>
    </source>
</evidence>
<dbReference type="PANTHER" id="PTHR45668">
    <property type="entry name" value="SERINE/THREONINE-PROTEIN PHOSPHATASE 5-RELATED"/>
    <property type="match status" value="1"/>
</dbReference>